<dbReference type="Proteomes" id="UP001158576">
    <property type="component" value="Chromosome 2"/>
</dbReference>
<sequence>MFICCTAITICIKSESALDPRLNRVLPDGTIVAKNNTFTTAVSEVERHWFCMMLDESWFTDIRFTSRCAPVEPNKDGFQTKAKPFSDSSFTIFSAEIATNPQKNHRTIISAALCLIKTERRKTRRY</sequence>
<proteinExistence type="predicted"/>
<organism evidence="1 2">
    <name type="scientific">Oikopleura dioica</name>
    <name type="common">Tunicate</name>
    <dbReference type="NCBI Taxonomy" id="34765"/>
    <lineage>
        <taxon>Eukaryota</taxon>
        <taxon>Metazoa</taxon>
        <taxon>Chordata</taxon>
        <taxon>Tunicata</taxon>
        <taxon>Appendicularia</taxon>
        <taxon>Copelata</taxon>
        <taxon>Oikopleuridae</taxon>
        <taxon>Oikopleura</taxon>
    </lineage>
</organism>
<keyword evidence="2" id="KW-1185">Reference proteome</keyword>
<accession>A0ABN7T2U4</accession>
<name>A0ABN7T2U4_OIKDI</name>
<evidence type="ECO:0000313" key="2">
    <source>
        <dbReference type="Proteomes" id="UP001158576"/>
    </source>
</evidence>
<dbReference type="EMBL" id="OU015567">
    <property type="protein sequence ID" value="CAG5109943.1"/>
    <property type="molecule type" value="Genomic_DNA"/>
</dbReference>
<reference evidence="1 2" key="1">
    <citation type="submission" date="2021-04" db="EMBL/GenBank/DDBJ databases">
        <authorList>
            <person name="Bliznina A."/>
        </authorList>
    </citation>
    <scope>NUCLEOTIDE SEQUENCE [LARGE SCALE GENOMIC DNA]</scope>
</reference>
<evidence type="ECO:0000313" key="1">
    <source>
        <dbReference type="EMBL" id="CAG5109943.1"/>
    </source>
</evidence>
<protein>
    <submittedName>
        <fullName evidence="1">Oidioi.mRNA.OKI2018_I69.chr2.g4411.t1.cds</fullName>
    </submittedName>
</protein>
<gene>
    <name evidence="1" type="ORF">OKIOD_LOCUS13176</name>
</gene>